<comment type="caution">
    <text evidence="1">The sequence shown here is derived from an EMBL/GenBank/DDBJ whole genome shotgun (WGS) entry which is preliminary data.</text>
</comment>
<protein>
    <submittedName>
        <fullName evidence="1">Uncharacterized protein</fullName>
    </submittedName>
</protein>
<dbReference type="Proteomes" id="UP001156613">
    <property type="component" value="Unassembled WGS sequence"/>
</dbReference>
<dbReference type="EMBL" id="BSNT01000012">
    <property type="protein sequence ID" value="GLQ58380.1"/>
    <property type="molecule type" value="Genomic_DNA"/>
</dbReference>
<reference evidence="2" key="1">
    <citation type="journal article" date="2019" name="Int. J. Syst. Evol. Microbiol.">
        <title>The Global Catalogue of Microorganisms (GCM) 10K type strain sequencing project: providing services to taxonomists for standard genome sequencing and annotation.</title>
        <authorList>
            <consortium name="The Broad Institute Genomics Platform"/>
            <consortium name="The Broad Institute Genome Sequencing Center for Infectious Disease"/>
            <person name="Wu L."/>
            <person name="Ma J."/>
        </authorList>
    </citation>
    <scope>NUCLEOTIDE SEQUENCE [LARGE SCALE GENOMIC DNA]</scope>
    <source>
        <strain evidence="2">NBRC 3271</strain>
    </source>
</reference>
<evidence type="ECO:0000313" key="2">
    <source>
        <dbReference type="Proteomes" id="UP001156613"/>
    </source>
</evidence>
<sequence length="81" mass="9122">MATARVSIREEGQRNVSAPIAPFFFQKLQDMFPNYDVELGRLCLIENPLGLISQVRLFDALGVQRNPQSVAIVMFVIISIK</sequence>
<proteinExistence type="predicted"/>
<gene>
    <name evidence="1" type="ORF">GCM10010937_01820</name>
</gene>
<organism evidence="1 2">
    <name type="scientific">Gluconobacter japonicus</name>
    <dbReference type="NCBI Taxonomy" id="376620"/>
    <lineage>
        <taxon>Bacteria</taxon>
        <taxon>Pseudomonadati</taxon>
        <taxon>Pseudomonadota</taxon>
        <taxon>Alphaproteobacteria</taxon>
        <taxon>Acetobacterales</taxon>
        <taxon>Acetobacteraceae</taxon>
        <taxon>Gluconobacter</taxon>
    </lineage>
</organism>
<accession>A0ABQ5WEJ5</accession>
<evidence type="ECO:0000313" key="1">
    <source>
        <dbReference type="EMBL" id="GLQ58380.1"/>
    </source>
</evidence>
<name>A0ABQ5WEJ5_GLUJA</name>
<keyword evidence="2" id="KW-1185">Reference proteome</keyword>